<evidence type="ECO:0000313" key="3">
    <source>
        <dbReference type="Proteomes" id="UP001168613"/>
    </source>
</evidence>
<dbReference type="EMBL" id="JAJHNU010000002">
    <property type="protein sequence ID" value="MDN4121452.1"/>
    <property type="molecule type" value="Genomic_DNA"/>
</dbReference>
<keyword evidence="3" id="KW-1185">Reference proteome</keyword>
<evidence type="ECO:0000259" key="1">
    <source>
        <dbReference type="Pfam" id="PF04773"/>
    </source>
</evidence>
<dbReference type="PANTHER" id="PTHR30273:SF2">
    <property type="entry name" value="PROTEIN FECR"/>
    <property type="match status" value="1"/>
</dbReference>
<reference evidence="2" key="1">
    <citation type="submission" date="2021-11" db="EMBL/GenBank/DDBJ databases">
        <title>Draft genome sequence of Alcaligenes endophyticus type strain CCUG 75668T.</title>
        <authorList>
            <person name="Salva-Serra F."/>
            <person name="Duran R.E."/>
            <person name="Seeger M."/>
            <person name="Moore E.R.B."/>
            <person name="Jaen-Luchoro D."/>
        </authorList>
    </citation>
    <scope>NUCLEOTIDE SEQUENCE</scope>
    <source>
        <strain evidence="2">CCUG 75668</strain>
    </source>
</reference>
<dbReference type="Proteomes" id="UP001168613">
    <property type="component" value="Unassembled WGS sequence"/>
</dbReference>
<dbReference type="Gene3D" id="3.55.50.30">
    <property type="match status" value="1"/>
</dbReference>
<dbReference type="PANTHER" id="PTHR30273">
    <property type="entry name" value="PERIPLASMIC SIGNAL SENSOR AND SIGMA FACTOR ACTIVATOR FECR-RELATED"/>
    <property type="match status" value="1"/>
</dbReference>
<sequence>MTPPNKAAPQAHLLEEARRWAYQLKTTKVRRGQLEQFRLWQGQSPAHEQAWEQAVREWQLLQQASARKAQQGDLPAPPLGSAKRRHFLKGLGAAGLSAVAGGVVLYPPFRLWPSWKEWGADFRTSTGEQKEIQLRDDLAVLLNTQSSIAVTQHLQTTDIHLLLGEAAFFSQGQACTVFASKSAILLEHGNMDVRLYARDQARVRCLSGEVRVKHAQGEYVLRASEQLSLTPDSIDAVQQFDTGQGDWQQGVLRFDKQSLELVLAEINRYRPGKVILMNSDLAQRPFSGEFRLHDLDDALLLLQQSYQLQARQVGALLMLS</sequence>
<accession>A0ABT8EJH8</accession>
<dbReference type="NCBIfam" id="TIGR01409">
    <property type="entry name" value="TAT_signal_seq"/>
    <property type="match status" value="1"/>
</dbReference>
<name>A0ABT8EJH8_9BURK</name>
<dbReference type="InterPro" id="IPR019546">
    <property type="entry name" value="TAT_signal_bac_arc"/>
</dbReference>
<comment type="caution">
    <text evidence="2">The sequence shown here is derived from an EMBL/GenBank/DDBJ whole genome shotgun (WGS) entry which is preliminary data.</text>
</comment>
<organism evidence="2 3">
    <name type="scientific">Alcaligenes endophyticus</name>
    <dbReference type="NCBI Taxonomy" id="1929088"/>
    <lineage>
        <taxon>Bacteria</taxon>
        <taxon>Pseudomonadati</taxon>
        <taxon>Pseudomonadota</taxon>
        <taxon>Betaproteobacteria</taxon>
        <taxon>Burkholderiales</taxon>
        <taxon>Alcaligenaceae</taxon>
        <taxon>Alcaligenes</taxon>
    </lineage>
</organism>
<dbReference type="Gene3D" id="2.60.120.1440">
    <property type="match status" value="1"/>
</dbReference>
<feature type="domain" description="FecR protein" evidence="1">
    <location>
        <begin position="121"/>
        <end position="211"/>
    </location>
</feature>
<gene>
    <name evidence="2" type="ORF">LMS43_09140</name>
</gene>
<dbReference type="PIRSF" id="PIRSF018266">
    <property type="entry name" value="FecR"/>
    <property type="match status" value="1"/>
</dbReference>
<evidence type="ECO:0000313" key="2">
    <source>
        <dbReference type="EMBL" id="MDN4121452.1"/>
    </source>
</evidence>
<protein>
    <submittedName>
        <fullName evidence="2">FecR domain-containing protein</fullName>
    </submittedName>
</protein>
<dbReference type="InterPro" id="IPR006860">
    <property type="entry name" value="FecR"/>
</dbReference>
<dbReference type="Pfam" id="PF04773">
    <property type="entry name" value="FecR"/>
    <property type="match status" value="1"/>
</dbReference>
<proteinExistence type="predicted"/>
<dbReference type="InterPro" id="IPR012373">
    <property type="entry name" value="Ferrdict_sens_TM"/>
</dbReference>
<dbReference type="RefSeq" id="WP_266124129.1">
    <property type="nucleotide sequence ID" value="NZ_JAJHNU010000002.1"/>
</dbReference>